<evidence type="ECO:0000256" key="1">
    <source>
        <dbReference type="ARBA" id="ARBA00004141"/>
    </source>
</evidence>
<feature type="transmembrane region" description="Helical" evidence="5">
    <location>
        <begin position="119"/>
        <end position="140"/>
    </location>
</feature>
<dbReference type="Proteomes" id="UP000580856">
    <property type="component" value="Unassembled WGS sequence"/>
</dbReference>
<dbReference type="PRINTS" id="PR01840">
    <property type="entry name" value="TATCFAMILY"/>
</dbReference>
<evidence type="ECO:0000256" key="2">
    <source>
        <dbReference type="ARBA" id="ARBA00022692"/>
    </source>
</evidence>
<dbReference type="NCBIfam" id="TIGR00945">
    <property type="entry name" value="tatC"/>
    <property type="match status" value="1"/>
</dbReference>
<organism evidence="7 8">
    <name type="scientific">Desulfobaculum xiamenense</name>
    <dbReference type="NCBI Taxonomy" id="995050"/>
    <lineage>
        <taxon>Bacteria</taxon>
        <taxon>Pseudomonadati</taxon>
        <taxon>Thermodesulfobacteriota</taxon>
        <taxon>Desulfovibrionia</taxon>
        <taxon>Desulfovibrionales</taxon>
        <taxon>Desulfovibrionaceae</taxon>
        <taxon>Desulfobaculum</taxon>
    </lineage>
</organism>
<dbReference type="GO" id="GO:0033281">
    <property type="term" value="C:TAT protein transport complex"/>
    <property type="evidence" value="ECO:0007669"/>
    <property type="project" value="UniProtKB-UniRule"/>
</dbReference>
<dbReference type="Pfam" id="PF00902">
    <property type="entry name" value="TatC"/>
    <property type="match status" value="1"/>
</dbReference>
<keyword evidence="5" id="KW-1003">Cell membrane</keyword>
<dbReference type="PANTHER" id="PTHR30371:SF0">
    <property type="entry name" value="SEC-INDEPENDENT PROTEIN TRANSLOCASE PROTEIN TATC, CHLOROPLASTIC-RELATED"/>
    <property type="match status" value="1"/>
</dbReference>
<dbReference type="GO" id="GO:0065002">
    <property type="term" value="P:intracellular protein transmembrane transport"/>
    <property type="evidence" value="ECO:0007669"/>
    <property type="project" value="TreeGrafter"/>
</dbReference>
<feature type="compositionally biased region" description="Acidic residues" evidence="6">
    <location>
        <begin position="28"/>
        <end position="40"/>
    </location>
</feature>
<keyword evidence="4 5" id="KW-0472">Membrane</keyword>
<feature type="region of interest" description="Disordered" evidence="6">
    <location>
        <begin position="1"/>
        <end position="51"/>
    </location>
</feature>
<evidence type="ECO:0000313" key="7">
    <source>
        <dbReference type="EMBL" id="NJB67387.1"/>
    </source>
</evidence>
<comment type="subcellular location">
    <subcellularLocation>
        <location evidence="5">Cell membrane</location>
        <topology evidence="5">Multi-pass membrane protein</topology>
    </subcellularLocation>
    <subcellularLocation>
        <location evidence="1">Membrane</location>
        <topology evidence="1">Multi-pass membrane protein</topology>
    </subcellularLocation>
</comment>
<evidence type="ECO:0000256" key="5">
    <source>
        <dbReference type="HAMAP-Rule" id="MF_00902"/>
    </source>
</evidence>
<evidence type="ECO:0000256" key="6">
    <source>
        <dbReference type="SAM" id="MobiDB-lite"/>
    </source>
</evidence>
<sequence>MSQNDRRPEELEEEVLDGGVAEVAASANEEERDANPEPESEPEKDAPKDAPEDELEEMGLLDHLEELRGRLTKCVIAIIVGLFACYGFAEQMFDFLMMPLKPILPEGSTLIFTGLPEGFFTYIKLSAFAGLFLTSPYIFYQIWAFIAPGLYKEERRWGIPIAFFSALFFVSGACFGYFVVFPIAFKFFMGFQTELIRPMPSLKEYLSFTLKLLMAFGIAFELPLFIFFLARLGMVSSVWLKKQRKYFVLVAFVVGALLTPPDVVSQCFMAGPLILLYELGIIVAWLFGKAEPRKQKKAD</sequence>
<dbReference type="EMBL" id="JAATJA010000001">
    <property type="protein sequence ID" value="NJB67387.1"/>
    <property type="molecule type" value="Genomic_DNA"/>
</dbReference>
<proteinExistence type="inferred from homology"/>
<dbReference type="InterPro" id="IPR002033">
    <property type="entry name" value="TatC"/>
</dbReference>
<protein>
    <recommendedName>
        <fullName evidence="5">Sec-independent protein translocase protein TatC</fullName>
    </recommendedName>
</protein>
<feature type="transmembrane region" description="Helical" evidence="5">
    <location>
        <begin position="71"/>
        <end position="89"/>
    </location>
</feature>
<feature type="compositionally biased region" description="Low complexity" evidence="6">
    <location>
        <begin position="17"/>
        <end position="27"/>
    </location>
</feature>
<dbReference type="InterPro" id="IPR019820">
    <property type="entry name" value="Sec-indep_translocase_CS"/>
</dbReference>
<dbReference type="HAMAP" id="MF_00902">
    <property type="entry name" value="TatC"/>
    <property type="match status" value="1"/>
</dbReference>
<feature type="transmembrane region" description="Helical" evidence="5">
    <location>
        <begin position="246"/>
        <end position="263"/>
    </location>
</feature>
<dbReference type="GO" id="GO:0043953">
    <property type="term" value="P:protein transport by the Tat complex"/>
    <property type="evidence" value="ECO:0007669"/>
    <property type="project" value="UniProtKB-UniRule"/>
</dbReference>
<keyword evidence="5" id="KW-0653">Protein transport</keyword>
<keyword evidence="8" id="KW-1185">Reference proteome</keyword>
<dbReference type="AlphaFoldDB" id="A0A846QJV0"/>
<keyword evidence="5" id="KW-0813">Transport</keyword>
<comment type="similarity">
    <text evidence="5">Belongs to the TatC family.</text>
</comment>
<gene>
    <name evidence="5" type="primary">tatC</name>
    <name evidence="7" type="ORF">GGQ74_001027</name>
</gene>
<dbReference type="PROSITE" id="PS01218">
    <property type="entry name" value="TATC"/>
    <property type="match status" value="1"/>
</dbReference>
<accession>A0A846QJV0</accession>
<evidence type="ECO:0000313" key="8">
    <source>
        <dbReference type="Proteomes" id="UP000580856"/>
    </source>
</evidence>
<name>A0A846QJV0_9BACT</name>
<comment type="subunit">
    <text evidence="5">Forms a complex with TatA.</text>
</comment>
<evidence type="ECO:0000256" key="3">
    <source>
        <dbReference type="ARBA" id="ARBA00022989"/>
    </source>
</evidence>
<keyword evidence="2 5" id="KW-0812">Transmembrane</keyword>
<keyword evidence="3 5" id="KW-1133">Transmembrane helix</keyword>
<comment type="caution">
    <text evidence="7">The sequence shown here is derived from an EMBL/GenBank/DDBJ whole genome shotgun (WGS) entry which is preliminary data.</text>
</comment>
<reference evidence="7 8" key="1">
    <citation type="submission" date="2020-03" db="EMBL/GenBank/DDBJ databases">
        <title>Genomic Encyclopedia of Type Strains, Phase IV (KMG-IV): sequencing the most valuable type-strain genomes for metagenomic binning, comparative biology and taxonomic classification.</title>
        <authorList>
            <person name="Goeker M."/>
        </authorList>
    </citation>
    <scope>NUCLEOTIDE SEQUENCE [LARGE SCALE GENOMIC DNA]</scope>
    <source>
        <strain evidence="7 8">DSM 24233</strain>
    </source>
</reference>
<dbReference type="GO" id="GO:0009977">
    <property type="term" value="F:proton motive force dependent protein transmembrane transporter activity"/>
    <property type="evidence" value="ECO:0007669"/>
    <property type="project" value="TreeGrafter"/>
</dbReference>
<feature type="transmembrane region" description="Helical" evidence="5">
    <location>
        <begin position="161"/>
        <end position="185"/>
    </location>
</feature>
<keyword evidence="5" id="KW-0811">Translocation</keyword>
<feature type="transmembrane region" description="Helical" evidence="5">
    <location>
        <begin position="205"/>
        <end position="234"/>
    </location>
</feature>
<dbReference type="PANTHER" id="PTHR30371">
    <property type="entry name" value="SEC-INDEPENDENT PROTEIN TRANSLOCASE PROTEIN TATC"/>
    <property type="match status" value="1"/>
</dbReference>
<comment type="function">
    <text evidence="5">Part of the twin-arginine translocation (Tat) system that transports large folded proteins containing a characteristic twin-arginine motif in their signal peptide across membranes.</text>
</comment>
<feature type="transmembrane region" description="Helical" evidence="5">
    <location>
        <begin position="269"/>
        <end position="287"/>
    </location>
</feature>
<feature type="compositionally biased region" description="Basic and acidic residues" evidence="6">
    <location>
        <begin position="41"/>
        <end position="50"/>
    </location>
</feature>
<evidence type="ECO:0000256" key="4">
    <source>
        <dbReference type="ARBA" id="ARBA00023136"/>
    </source>
</evidence>